<dbReference type="HOGENOM" id="CLU_1685878_0_0_6"/>
<keyword evidence="3" id="KW-1185">Reference proteome</keyword>
<accession>C7R8N5</accession>
<name>C7R8N5_KANKD</name>
<dbReference type="OrthoDB" id="6196726at2"/>
<protein>
    <submittedName>
        <fullName evidence="2">Uncharacterized protein</fullName>
    </submittedName>
</protein>
<sequence>MQNRERVTLGIHSNVAGNENSFTSGHAWITVTRGSQVTAYGLWPDEHPRTVDNGDKTDIRVGLEGTRFPKASRFYQLTSLQTLKLDQALKSNVAWRYTNTCASWASELIEEIVGVDIDADDWAGFETPRELGEHILELETARPTSRTNPTLYRPKRSSLR</sequence>
<reference evidence="2 3" key="1">
    <citation type="journal article" date="2009" name="Stand. Genomic Sci.">
        <title>Complete genome sequence of Kangiella koreensis type strain (SW-125).</title>
        <authorList>
            <person name="Han C."/>
            <person name="Sikorski J."/>
            <person name="Lapidus A."/>
            <person name="Nolan M."/>
            <person name="Glavina Del Rio T."/>
            <person name="Tice H."/>
            <person name="Cheng J.F."/>
            <person name="Lucas S."/>
            <person name="Chen F."/>
            <person name="Copeland A."/>
            <person name="Ivanova N."/>
            <person name="Mavromatis K."/>
            <person name="Ovchinnikova G."/>
            <person name="Pati A."/>
            <person name="Bruce D."/>
            <person name="Goodwin L."/>
            <person name="Pitluck S."/>
            <person name="Chen A."/>
            <person name="Palaniappan K."/>
            <person name="Land M."/>
            <person name="Hauser L."/>
            <person name="Chang Y.J."/>
            <person name="Jeffries C.D."/>
            <person name="Chain P."/>
            <person name="Saunders E."/>
            <person name="Brettin T."/>
            <person name="Goker M."/>
            <person name="Tindall B.J."/>
            <person name="Bristow J."/>
            <person name="Eisen J.A."/>
            <person name="Markowitz V."/>
            <person name="Hugenholtz P."/>
            <person name="Kyrpides N.C."/>
            <person name="Klenk H.P."/>
            <person name="Detter J.C."/>
        </authorList>
    </citation>
    <scope>NUCLEOTIDE SEQUENCE [LARGE SCALE GENOMIC DNA]</scope>
    <source>
        <strain evidence="3">DSM 16069 / KCTC 12182 / SW-125</strain>
    </source>
</reference>
<dbReference type="eggNOG" id="ENOG5033YKX">
    <property type="taxonomic scope" value="Bacteria"/>
</dbReference>
<dbReference type="RefSeq" id="WP_012800412.1">
    <property type="nucleotide sequence ID" value="NC_013166.1"/>
</dbReference>
<feature type="region of interest" description="Disordered" evidence="1">
    <location>
        <begin position="140"/>
        <end position="160"/>
    </location>
</feature>
<gene>
    <name evidence="2" type="ordered locus">Kkor_0478</name>
</gene>
<dbReference type="Proteomes" id="UP000001231">
    <property type="component" value="Chromosome"/>
</dbReference>
<dbReference type="STRING" id="523791.Kkor_0478"/>
<dbReference type="InParanoid" id="C7R8N5"/>
<evidence type="ECO:0000256" key="1">
    <source>
        <dbReference type="SAM" id="MobiDB-lite"/>
    </source>
</evidence>
<dbReference type="EMBL" id="CP001707">
    <property type="protein sequence ID" value="ACV25898.1"/>
    <property type="molecule type" value="Genomic_DNA"/>
</dbReference>
<evidence type="ECO:0000313" key="2">
    <source>
        <dbReference type="EMBL" id="ACV25898.1"/>
    </source>
</evidence>
<proteinExistence type="predicted"/>
<organism evidence="2 3">
    <name type="scientific">Kangiella koreensis (strain DSM 16069 / JCM 12317 / KCTC 12182 / SW-125)</name>
    <dbReference type="NCBI Taxonomy" id="523791"/>
    <lineage>
        <taxon>Bacteria</taxon>
        <taxon>Pseudomonadati</taxon>
        <taxon>Pseudomonadota</taxon>
        <taxon>Gammaproteobacteria</taxon>
        <taxon>Kangiellales</taxon>
        <taxon>Kangiellaceae</taxon>
        <taxon>Kangiella</taxon>
    </lineage>
</organism>
<evidence type="ECO:0000313" key="3">
    <source>
        <dbReference type="Proteomes" id="UP000001231"/>
    </source>
</evidence>
<dbReference type="AlphaFoldDB" id="C7R8N5"/>
<dbReference type="KEGG" id="kko:Kkor_0478"/>